<proteinExistence type="predicted"/>
<protein>
    <submittedName>
        <fullName evidence="1">Uncharacterized protein</fullName>
    </submittedName>
</protein>
<dbReference type="Proteomes" id="UP000615446">
    <property type="component" value="Unassembled WGS sequence"/>
</dbReference>
<reference evidence="1" key="1">
    <citation type="submission" date="2019-10" db="EMBL/GenBank/DDBJ databases">
        <title>Conservation and host-specific expression of non-tandemly repeated heterogenous ribosome RNA gene in arbuscular mycorrhizal fungi.</title>
        <authorList>
            <person name="Maeda T."/>
            <person name="Kobayashi Y."/>
            <person name="Nakagawa T."/>
            <person name="Ezawa T."/>
            <person name="Yamaguchi K."/>
            <person name="Bino T."/>
            <person name="Nishimoto Y."/>
            <person name="Shigenobu S."/>
            <person name="Kawaguchi M."/>
        </authorList>
    </citation>
    <scope>NUCLEOTIDE SEQUENCE</scope>
    <source>
        <strain evidence="1">HR1</strain>
    </source>
</reference>
<sequence length="226" mass="26140">MSNFCNQSALMVSKSESIIRRLNNEYPVLSQLFAYNREGTIGFLQANGGLYGFSLSHEFNVPHSGNDNYKAWSDYRNAIERYLEKICDGVKANDPLRGGMRSFKEELRPARKVLSGEIHTKHYIRFPYWPSVYKEQESFVELDTGGNYDSGAYIIIWSCVGSIKVTDRRPQYDKYIAEFSGRPDLKLLVLDNDRLKELERAVKTKGIEEGRRMVNKSRSVTWNELR</sequence>
<organism evidence="1 2">
    <name type="scientific">Rhizophagus clarus</name>
    <dbReference type="NCBI Taxonomy" id="94130"/>
    <lineage>
        <taxon>Eukaryota</taxon>
        <taxon>Fungi</taxon>
        <taxon>Fungi incertae sedis</taxon>
        <taxon>Mucoromycota</taxon>
        <taxon>Glomeromycotina</taxon>
        <taxon>Glomeromycetes</taxon>
        <taxon>Glomerales</taxon>
        <taxon>Glomeraceae</taxon>
        <taxon>Rhizophagus</taxon>
    </lineage>
</organism>
<accession>A0A8H3LX71</accession>
<evidence type="ECO:0000313" key="2">
    <source>
        <dbReference type="Proteomes" id="UP000615446"/>
    </source>
</evidence>
<dbReference type="EMBL" id="BLAL01000229">
    <property type="protein sequence ID" value="GES93955.1"/>
    <property type="molecule type" value="Genomic_DNA"/>
</dbReference>
<dbReference type="OrthoDB" id="2319705at2759"/>
<gene>
    <name evidence="1" type="ORF">RCL2_002069700</name>
</gene>
<name>A0A8H3LX71_9GLOM</name>
<comment type="caution">
    <text evidence="1">The sequence shown here is derived from an EMBL/GenBank/DDBJ whole genome shotgun (WGS) entry which is preliminary data.</text>
</comment>
<dbReference type="AlphaFoldDB" id="A0A8H3LX71"/>
<evidence type="ECO:0000313" key="1">
    <source>
        <dbReference type="EMBL" id="GES93955.1"/>
    </source>
</evidence>